<name>A0AAJ0DBH9_9PEZI</name>
<dbReference type="SUPFAM" id="SSF54695">
    <property type="entry name" value="POZ domain"/>
    <property type="match status" value="1"/>
</dbReference>
<dbReference type="InterPro" id="IPR000210">
    <property type="entry name" value="BTB/POZ_dom"/>
</dbReference>
<dbReference type="PANTHER" id="PTHR47843">
    <property type="entry name" value="BTB DOMAIN-CONTAINING PROTEIN-RELATED"/>
    <property type="match status" value="1"/>
</dbReference>
<comment type="caution">
    <text evidence="2">The sequence shown here is derived from an EMBL/GenBank/DDBJ whole genome shotgun (WGS) entry which is preliminary data.</text>
</comment>
<evidence type="ECO:0000259" key="1">
    <source>
        <dbReference type="PROSITE" id="PS50097"/>
    </source>
</evidence>
<keyword evidence="3" id="KW-1185">Reference proteome</keyword>
<evidence type="ECO:0000313" key="2">
    <source>
        <dbReference type="EMBL" id="KAK3046942.1"/>
    </source>
</evidence>
<dbReference type="Pfam" id="PF00651">
    <property type="entry name" value="BTB"/>
    <property type="match status" value="1"/>
</dbReference>
<feature type="domain" description="BTB" evidence="1">
    <location>
        <begin position="22"/>
        <end position="79"/>
    </location>
</feature>
<dbReference type="PROSITE" id="PS50097">
    <property type="entry name" value="BTB"/>
    <property type="match status" value="1"/>
</dbReference>
<dbReference type="AlphaFoldDB" id="A0AAJ0DBH9"/>
<sequence>MAPTTPAARDIGEALFNSAEFSDLKIRCGSREWPVHKAVLALRSEYFARALKGGFKVYELADKHLLNDLKKYAVRRFTDNPFALGVEAFEKEAFEKATLAIYNEEPANEPLRRLIINAVADNRTKFNCIGVKDSAMRPGIEKLLSEGPPTL</sequence>
<reference evidence="2" key="1">
    <citation type="submission" date="2023-04" db="EMBL/GenBank/DDBJ databases">
        <title>Black Yeasts Isolated from many extreme environments.</title>
        <authorList>
            <person name="Coleine C."/>
            <person name="Stajich J.E."/>
            <person name="Selbmann L."/>
        </authorList>
    </citation>
    <scope>NUCLEOTIDE SEQUENCE</scope>
    <source>
        <strain evidence="2">CCFEE 5312</strain>
    </source>
</reference>
<dbReference type="InterPro" id="IPR011333">
    <property type="entry name" value="SKP1/BTB/POZ_sf"/>
</dbReference>
<dbReference type="Gene3D" id="3.30.710.10">
    <property type="entry name" value="Potassium Channel Kv1.1, Chain A"/>
    <property type="match status" value="1"/>
</dbReference>
<evidence type="ECO:0000313" key="3">
    <source>
        <dbReference type="Proteomes" id="UP001271007"/>
    </source>
</evidence>
<proteinExistence type="predicted"/>
<protein>
    <recommendedName>
        <fullName evidence="1">BTB domain-containing protein</fullName>
    </recommendedName>
</protein>
<dbReference type="EMBL" id="JAWDJX010000074">
    <property type="protein sequence ID" value="KAK3046942.1"/>
    <property type="molecule type" value="Genomic_DNA"/>
</dbReference>
<dbReference type="Proteomes" id="UP001271007">
    <property type="component" value="Unassembled WGS sequence"/>
</dbReference>
<accession>A0AAJ0DBH9</accession>
<dbReference type="CDD" id="cd18186">
    <property type="entry name" value="BTB_POZ_ZBTB_KLHL-like"/>
    <property type="match status" value="1"/>
</dbReference>
<gene>
    <name evidence="2" type="ORF">LTR09_011626</name>
</gene>
<dbReference type="PANTHER" id="PTHR47843:SF5">
    <property type="entry name" value="BTB_POZ DOMAIN PROTEIN"/>
    <property type="match status" value="1"/>
</dbReference>
<organism evidence="2 3">
    <name type="scientific">Extremus antarcticus</name>
    <dbReference type="NCBI Taxonomy" id="702011"/>
    <lineage>
        <taxon>Eukaryota</taxon>
        <taxon>Fungi</taxon>
        <taxon>Dikarya</taxon>
        <taxon>Ascomycota</taxon>
        <taxon>Pezizomycotina</taxon>
        <taxon>Dothideomycetes</taxon>
        <taxon>Dothideomycetidae</taxon>
        <taxon>Mycosphaerellales</taxon>
        <taxon>Extremaceae</taxon>
        <taxon>Extremus</taxon>
    </lineage>
</organism>